<organism evidence="1 2">
    <name type="scientific">Collinsella aerofaciens</name>
    <dbReference type="NCBI Taxonomy" id="74426"/>
    <lineage>
        <taxon>Bacteria</taxon>
        <taxon>Bacillati</taxon>
        <taxon>Actinomycetota</taxon>
        <taxon>Coriobacteriia</taxon>
        <taxon>Coriobacteriales</taxon>
        <taxon>Coriobacteriaceae</taxon>
        <taxon>Collinsella</taxon>
    </lineage>
</organism>
<sequence>MSTRAERSAANRAAHAVKRAKLEEQWALAAAEKQADRKRRRKENRAAWWARYGMATPGIEQAEQVETSGHVTMPEVTEDSSIVAASAARSRGEAGHWFVEMNGVKCGTISWSNTPLVYETPEGDSLPCETEEQARGLAELYAMDYAERSSAVAKFTPGMMFGDREIVSVAAKSVTVRRIGYADSVKRCKIKRDAKRGDYISTNIGELYASRAA</sequence>
<dbReference type="RefSeq" id="WP_156064151.1">
    <property type="nucleotide sequence ID" value="NZ_CABWIH010000054.1"/>
</dbReference>
<dbReference type="Proteomes" id="UP000330807">
    <property type="component" value="Unassembled WGS sequence"/>
</dbReference>
<reference evidence="1 2" key="1">
    <citation type="submission" date="2019-10" db="EMBL/GenBank/DDBJ databases">
        <authorList>
            <person name="Wolf R A."/>
        </authorList>
    </citation>
    <scope>NUCLEOTIDE SEQUENCE [LARGE SCALE GENOMIC DNA]</scope>
    <source>
        <strain evidence="1">Collinsella_aerofaciens_AK_138A</strain>
    </source>
</reference>
<gene>
    <name evidence="1" type="ORF">LMKDKBCB_02245</name>
</gene>
<name>A0A5K1JCC3_9ACTN</name>
<evidence type="ECO:0000313" key="2">
    <source>
        <dbReference type="Proteomes" id="UP000330807"/>
    </source>
</evidence>
<accession>A0A5K1JCC3</accession>
<protein>
    <submittedName>
        <fullName evidence="1">Uncharacterized protein</fullName>
    </submittedName>
</protein>
<evidence type="ECO:0000313" key="1">
    <source>
        <dbReference type="EMBL" id="VWM02013.1"/>
    </source>
</evidence>
<proteinExistence type="predicted"/>
<dbReference type="AlphaFoldDB" id="A0A5K1JCC3"/>
<dbReference type="EMBL" id="CABWIH010000054">
    <property type="protein sequence ID" value="VWM02013.1"/>
    <property type="molecule type" value="Genomic_DNA"/>
</dbReference>